<keyword evidence="2" id="KW-1185">Reference proteome</keyword>
<gene>
    <name evidence="1" type="ORF">VOLCADRAFT_105959</name>
</gene>
<dbReference type="KEGG" id="vcn:VOLCADRAFT_105959"/>
<dbReference type="InParanoid" id="D8U4H9"/>
<accession>D8U4H9</accession>
<dbReference type="Proteomes" id="UP000001058">
    <property type="component" value="Unassembled WGS sequence"/>
</dbReference>
<evidence type="ECO:0000313" key="2">
    <source>
        <dbReference type="Proteomes" id="UP000001058"/>
    </source>
</evidence>
<organism evidence="2">
    <name type="scientific">Volvox carteri f. nagariensis</name>
    <dbReference type="NCBI Taxonomy" id="3068"/>
    <lineage>
        <taxon>Eukaryota</taxon>
        <taxon>Viridiplantae</taxon>
        <taxon>Chlorophyta</taxon>
        <taxon>core chlorophytes</taxon>
        <taxon>Chlorophyceae</taxon>
        <taxon>CS clade</taxon>
        <taxon>Chlamydomonadales</taxon>
        <taxon>Volvocaceae</taxon>
        <taxon>Volvox</taxon>
    </lineage>
</organism>
<evidence type="ECO:0000313" key="1">
    <source>
        <dbReference type="EMBL" id="EFJ45406.1"/>
    </source>
</evidence>
<proteinExistence type="predicted"/>
<name>D8U4H9_VOLCA</name>
<reference evidence="1 2" key="1">
    <citation type="journal article" date="2010" name="Science">
        <title>Genomic analysis of organismal complexity in the multicellular green alga Volvox carteri.</title>
        <authorList>
            <person name="Prochnik S.E."/>
            <person name="Umen J."/>
            <person name="Nedelcu A.M."/>
            <person name="Hallmann A."/>
            <person name="Miller S.M."/>
            <person name="Nishii I."/>
            <person name="Ferris P."/>
            <person name="Kuo A."/>
            <person name="Mitros T."/>
            <person name="Fritz-Laylin L.K."/>
            <person name="Hellsten U."/>
            <person name="Chapman J."/>
            <person name="Simakov O."/>
            <person name="Rensing S.A."/>
            <person name="Terry A."/>
            <person name="Pangilinan J."/>
            <person name="Kapitonov V."/>
            <person name="Jurka J."/>
            <person name="Salamov A."/>
            <person name="Shapiro H."/>
            <person name="Schmutz J."/>
            <person name="Grimwood J."/>
            <person name="Lindquist E."/>
            <person name="Lucas S."/>
            <person name="Grigoriev I.V."/>
            <person name="Schmitt R."/>
            <person name="Kirk D."/>
            <person name="Rokhsar D.S."/>
        </authorList>
    </citation>
    <scope>NUCLEOTIDE SEQUENCE [LARGE SCALE GENOMIC DNA]</scope>
    <source>
        <strain evidence="2">f. Nagariensis / Eve</strain>
    </source>
</reference>
<dbReference type="OrthoDB" id="498415at2759"/>
<protein>
    <submittedName>
        <fullName evidence="1">Uncharacterized protein</fullName>
    </submittedName>
</protein>
<dbReference type="eggNOG" id="ENOG502STQN">
    <property type="taxonomic scope" value="Eukaryota"/>
</dbReference>
<dbReference type="EMBL" id="GL378357">
    <property type="protein sequence ID" value="EFJ45406.1"/>
    <property type="molecule type" value="Genomic_DNA"/>
</dbReference>
<sequence>MGGIQPKAGSDTAPDKAQFELLPALGATAEEIDTSGLPHIDSCNYCYECLPSRPLPVDTTREAAAHMRLRHLRRLSQFKSELPAGSGNLISTVEGVQDSAWASEVDPDYEAASAASGIPGALANPNLIHPDLIRPLDHDEKQLKPNCTRCTGCTTLLTDMHAAPVEADGLGGVAFMHGKGATNGWLFFGNVPGSSKRFIVKVYCMPYSKNHGRPMECASSVYTERMRLMMAQVRLADECGAPGLTPRVWVAPVNAIIPNGTFLGYHVRWYGLWMEEAPGITLHGLWVTRGAENVMYDLLTNKINKTQHWAHKQHWARSVVRYHTQLRLGYWGTPMTFYETHGSKPNFCTGPIDMRVVIDYRCYVPEGRIGHDYFPQMRLCMKALARHPVPDIMQRYGFTSRKPAEILKRRSRDMLTLGFEGALESSPPRSAPRYVYRPQPPCCNVVLDMSGMPKCANCWQPIIEYQKDGVKDVAGKATEVLVQPWE</sequence>
<dbReference type="AlphaFoldDB" id="D8U4H9"/>